<dbReference type="PANTHER" id="PTHR37311">
    <property type="entry name" value="2-PHOSPHOSULFOLACTATE PHOSPHATASE-RELATED"/>
    <property type="match status" value="1"/>
</dbReference>
<keyword evidence="9" id="KW-1185">Reference proteome</keyword>
<evidence type="ECO:0000256" key="4">
    <source>
        <dbReference type="ARBA" id="ARBA00021948"/>
    </source>
</evidence>
<dbReference type="GO" id="GO:0050545">
    <property type="term" value="F:sulfopyruvate decarboxylase activity"/>
    <property type="evidence" value="ECO:0007669"/>
    <property type="project" value="TreeGrafter"/>
</dbReference>
<dbReference type="GO" id="GO:0000287">
    <property type="term" value="F:magnesium ion binding"/>
    <property type="evidence" value="ECO:0007669"/>
    <property type="project" value="InterPro"/>
</dbReference>
<evidence type="ECO:0000256" key="7">
    <source>
        <dbReference type="ARBA" id="ARBA00033711"/>
    </source>
</evidence>
<dbReference type="SUPFAM" id="SSF142823">
    <property type="entry name" value="ComB-like"/>
    <property type="match status" value="1"/>
</dbReference>
<evidence type="ECO:0000313" key="9">
    <source>
        <dbReference type="Proteomes" id="UP000242592"/>
    </source>
</evidence>
<dbReference type="STRING" id="1123380.SAMN02745199_1170"/>
<evidence type="ECO:0000256" key="5">
    <source>
        <dbReference type="ARBA" id="ARBA00022801"/>
    </source>
</evidence>
<dbReference type="InterPro" id="IPR036702">
    <property type="entry name" value="ComB-like_sf"/>
</dbReference>
<dbReference type="EMBL" id="FQXN01000004">
    <property type="protein sequence ID" value="SHH45766.1"/>
    <property type="molecule type" value="Genomic_DNA"/>
</dbReference>
<organism evidence="8 9">
    <name type="scientific">Thermosipho atlanticus DSM 15807</name>
    <dbReference type="NCBI Taxonomy" id="1123380"/>
    <lineage>
        <taxon>Bacteria</taxon>
        <taxon>Thermotogati</taxon>
        <taxon>Thermotogota</taxon>
        <taxon>Thermotogae</taxon>
        <taxon>Thermotogales</taxon>
        <taxon>Fervidobacteriaceae</taxon>
        <taxon>Thermosipho</taxon>
    </lineage>
</organism>
<comment type="cofactor">
    <cofactor evidence="1">
        <name>Mg(2+)</name>
        <dbReference type="ChEBI" id="CHEBI:18420"/>
    </cofactor>
</comment>
<dbReference type="RefSeq" id="WP_073073143.1">
    <property type="nucleotide sequence ID" value="NZ_FQXN01000004.1"/>
</dbReference>
<dbReference type="GO" id="GO:0050532">
    <property type="term" value="F:2-phosphosulfolactate phosphatase activity"/>
    <property type="evidence" value="ECO:0007669"/>
    <property type="project" value="UniProtKB-EC"/>
</dbReference>
<sequence>MIETLFSYRDVPTVSGTILVVDILRASSVIVTALQHGACFVKTVRTIKEAKNLKKEGYIICGERNTKKIKGFDKGNSPFEFFDVENKKIVITTSNGTKTVEKARKYSSKILVGAFLNLDSIFDYIKDDENIVIWCAGNNGEISYEDTLFAGALVKKLYEYGRKDLSDSSLVSMDFWSGSRLDFKGKHAEKLIQAGFEKDVEFCKQNSIYNVIPRMVQEAFYGVKLC</sequence>
<dbReference type="Gene3D" id="3.90.1560.10">
    <property type="entry name" value="ComB-like"/>
    <property type="match status" value="1"/>
</dbReference>
<accession>A0A1M5T4Y9</accession>
<comment type="catalytic activity">
    <reaction evidence="7">
        <text>(2R)-O-phospho-3-sulfolactate + H2O = (2R)-3-sulfolactate + phosphate</text>
        <dbReference type="Rhea" id="RHEA:23416"/>
        <dbReference type="ChEBI" id="CHEBI:15377"/>
        <dbReference type="ChEBI" id="CHEBI:15597"/>
        <dbReference type="ChEBI" id="CHEBI:43474"/>
        <dbReference type="ChEBI" id="CHEBI:58738"/>
        <dbReference type="EC" id="3.1.3.71"/>
    </reaction>
</comment>
<comment type="similarity">
    <text evidence="2">Belongs to the ComB family.</text>
</comment>
<protein>
    <recommendedName>
        <fullName evidence="4">Probable 2-phosphosulfolactate phosphatase</fullName>
        <ecNumber evidence="3">3.1.3.71</ecNumber>
    </recommendedName>
</protein>
<dbReference type="OrthoDB" id="4913at2"/>
<name>A0A1M5T4Y9_9BACT</name>
<proteinExistence type="inferred from homology"/>
<dbReference type="EC" id="3.1.3.71" evidence="3"/>
<gene>
    <name evidence="8" type="ORF">SAMN02745199_1170</name>
</gene>
<keyword evidence="6" id="KW-0460">Magnesium</keyword>
<dbReference type="AlphaFoldDB" id="A0A1M5T4Y9"/>
<evidence type="ECO:0000256" key="2">
    <source>
        <dbReference type="ARBA" id="ARBA00009997"/>
    </source>
</evidence>
<evidence type="ECO:0000256" key="6">
    <source>
        <dbReference type="ARBA" id="ARBA00022842"/>
    </source>
</evidence>
<evidence type="ECO:0000313" key="8">
    <source>
        <dbReference type="EMBL" id="SHH45766.1"/>
    </source>
</evidence>
<evidence type="ECO:0000256" key="1">
    <source>
        <dbReference type="ARBA" id="ARBA00001946"/>
    </source>
</evidence>
<dbReference type="InterPro" id="IPR005238">
    <property type="entry name" value="ComB-like"/>
</dbReference>
<dbReference type="PANTHER" id="PTHR37311:SF1">
    <property type="entry name" value="2-PHOSPHOSULFOLACTATE PHOSPHATASE-RELATED"/>
    <property type="match status" value="1"/>
</dbReference>
<dbReference type="Pfam" id="PF04029">
    <property type="entry name" value="2-ph_phosp"/>
    <property type="match status" value="1"/>
</dbReference>
<keyword evidence="5" id="KW-0378">Hydrolase</keyword>
<evidence type="ECO:0000256" key="3">
    <source>
        <dbReference type="ARBA" id="ARBA00012953"/>
    </source>
</evidence>
<dbReference type="Proteomes" id="UP000242592">
    <property type="component" value="Unassembled WGS sequence"/>
</dbReference>
<reference evidence="9" key="1">
    <citation type="submission" date="2016-11" db="EMBL/GenBank/DDBJ databases">
        <authorList>
            <person name="Varghese N."/>
            <person name="Submissions S."/>
        </authorList>
    </citation>
    <scope>NUCLEOTIDE SEQUENCE [LARGE SCALE GENOMIC DNA]</scope>
    <source>
        <strain evidence="9">DSM 15807</strain>
    </source>
</reference>